<sequence length="321" mass="35041">MRTAEVEQPQVQTPLEGTLSVSGAFGFTPRRIDVGETTSVVVGTLGELCRVDSRGELISPVCQPFPAPVTSGVVLEDRWVGIWVEVEFQVARMAALPLDDAWGDGIGREELRTVLRNDGLEAVPAASIWSRTLDSEPMALTRVGDGFAFAVLGRGIYLMDADANEIWRAAIPHVGVDGSQRLHRQILEMFVIGDVLQIWMEDAEVYEMSLHDGRIIDQRVIRLSDRLEAVFHSKHLGWLLALSGGGIVRFESLDSAPDIHPTAGPVIDAVEGDSGWVWTGWRHDGMLVDDGVVSRPRRELGVAVLANSVLTNDGTWSACLV</sequence>
<dbReference type="AlphaFoldDB" id="B3T545"/>
<organism evidence="1">
    <name type="scientific">uncultured marine microorganism HF4000_ANIW137P11</name>
    <dbReference type="NCBI Taxonomy" id="455534"/>
    <lineage>
        <taxon>unclassified sequences</taxon>
        <taxon>environmental samples</taxon>
    </lineage>
</organism>
<evidence type="ECO:0000313" key="1">
    <source>
        <dbReference type="EMBL" id="ABZ07703.1"/>
    </source>
</evidence>
<accession>B3T545</accession>
<dbReference type="EMBL" id="EU016607">
    <property type="protein sequence ID" value="ABZ07703.1"/>
    <property type="molecule type" value="Genomic_DNA"/>
</dbReference>
<gene>
    <name evidence="1" type="ORF">ALOHA_HF4000ANIW137P11ctg1g16</name>
</gene>
<name>B3T545_9ZZZZ</name>
<protein>
    <submittedName>
        <fullName evidence="1">Uncharacterized protein</fullName>
    </submittedName>
</protein>
<reference evidence="1" key="1">
    <citation type="journal article" date="2008" name="ISME J.">
        <title>Genomic patterns of recombination, clonal divergence and environment in marine microbial populations.</title>
        <authorList>
            <person name="Konstantinidis K.T."/>
            <person name="Delong E.F."/>
        </authorList>
    </citation>
    <scope>NUCLEOTIDE SEQUENCE</scope>
</reference>
<proteinExistence type="predicted"/>